<dbReference type="Pfam" id="PF00196">
    <property type="entry name" value="GerE"/>
    <property type="match status" value="1"/>
</dbReference>
<keyword evidence="2" id="KW-0805">Transcription regulation</keyword>
<accession>A0ABU1W215</accession>
<keyword evidence="3" id="KW-0238">DNA-binding</keyword>
<dbReference type="InterPro" id="IPR000792">
    <property type="entry name" value="Tscrpt_reg_LuxR_C"/>
</dbReference>
<dbReference type="Pfam" id="PF00072">
    <property type="entry name" value="Response_reg"/>
    <property type="match status" value="1"/>
</dbReference>
<evidence type="ECO:0000256" key="4">
    <source>
        <dbReference type="ARBA" id="ARBA00023163"/>
    </source>
</evidence>
<dbReference type="InterPro" id="IPR011006">
    <property type="entry name" value="CheY-like_superfamily"/>
</dbReference>
<dbReference type="CDD" id="cd06170">
    <property type="entry name" value="LuxR_C_like"/>
    <property type="match status" value="1"/>
</dbReference>
<evidence type="ECO:0000256" key="2">
    <source>
        <dbReference type="ARBA" id="ARBA00023015"/>
    </source>
</evidence>
<dbReference type="PROSITE" id="PS50168">
    <property type="entry name" value="DED"/>
    <property type="match status" value="1"/>
</dbReference>
<gene>
    <name evidence="9" type="ORF">J2W69_002924</name>
</gene>
<dbReference type="SUPFAM" id="SSF46894">
    <property type="entry name" value="C-terminal effector domain of the bipartite response regulators"/>
    <property type="match status" value="1"/>
</dbReference>
<evidence type="ECO:0000259" key="7">
    <source>
        <dbReference type="PROSITE" id="PS50110"/>
    </source>
</evidence>
<evidence type="ECO:0000256" key="3">
    <source>
        <dbReference type="ARBA" id="ARBA00023125"/>
    </source>
</evidence>
<feature type="domain" description="HTH luxR-type" evidence="6">
    <location>
        <begin position="140"/>
        <end position="205"/>
    </location>
</feature>
<keyword evidence="4" id="KW-0804">Transcription</keyword>
<dbReference type="SUPFAM" id="SSF52172">
    <property type="entry name" value="CheY-like"/>
    <property type="match status" value="1"/>
</dbReference>
<evidence type="ECO:0000259" key="6">
    <source>
        <dbReference type="PROSITE" id="PS50043"/>
    </source>
</evidence>
<dbReference type="PROSITE" id="PS50110">
    <property type="entry name" value="RESPONSE_REGULATORY"/>
    <property type="match status" value="1"/>
</dbReference>
<evidence type="ECO:0000313" key="10">
    <source>
        <dbReference type="Proteomes" id="UP001257909"/>
    </source>
</evidence>
<evidence type="ECO:0000256" key="5">
    <source>
        <dbReference type="PROSITE-ProRule" id="PRU00169"/>
    </source>
</evidence>
<dbReference type="PROSITE" id="PS50043">
    <property type="entry name" value="HTH_LUXR_2"/>
    <property type="match status" value="1"/>
</dbReference>
<dbReference type="PANTHER" id="PTHR43214">
    <property type="entry name" value="TWO-COMPONENT RESPONSE REGULATOR"/>
    <property type="match status" value="1"/>
</dbReference>
<feature type="modified residue" description="4-aspartylphosphate" evidence="5">
    <location>
        <position position="55"/>
    </location>
</feature>
<evidence type="ECO:0000256" key="1">
    <source>
        <dbReference type="ARBA" id="ARBA00022553"/>
    </source>
</evidence>
<protein>
    <submittedName>
        <fullName evidence="9">Two-component system response regulator EvgA</fullName>
    </submittedName>
</protein>
<dbReference type="SMART" id="SM00421">
    <property type="entry name" value="HTH_LUXR"/>
    <property type="match status" value="1"/>
</dbReference>
<organism evidence="9 10">
    <name type="scientific">Rheinheimera soli</name>
    <dbReference type="NCBI Taxonomy" id="443616"/>
    <lineage>
        <taxon>Bacteria</taxon>
        <taxon>Pseudomonadati</taxon>
        <taxon>Pseudomonadota</taxon>
        <taxon>Gammaproteobacteria</taxon>
        <taxon>Chromatiales</taxon>
        <taxon>Chromatiaceae</taxon>
        <taxon>Rheinheimera</taxon>
    </lineage>
</organism>
<dbReference type="Gene3D" id="3.40.50.2300">
    <property type="match status" value="1"/>
</dbReference>
<keyword evidence="1 5" id="KW-0597">Phosphoprotein</keyword>
<dbReference type="Proteomes" id="UP001257909">
    <property type="component" value="Unassembled WGS sequence"/>
</dbReference>
<keyword evidence="10" id="KW-1185">Reference proteome</keyword>
<evidence type="ECO:0000313" key="9">
    <source>
        <dbReference type="EMBL" id="MDR7121967.1"/>
    </source>
</evidence>
<reference evidence="9 10" key="1">
    <citation type="submission" date="2023-07" db="EMBL/GenBank/DDBJ databases">
        <title>Sorghum-associated microbial communities from plants grown in Nebraska, USA.</title>
        <authorList>
            <person name="Schachtman D."/>
        </authorList>
    </citation>
    <scope>NUCLEOTIDE SEQUENCE [LARGE SCALE GENOMIC DNA]</scope>
    <source>
        <strain evidence="9 10">4138</strain>
    </source>
</reference>
<dbReference type="InterPro" id="IPR016032">
    <property type="entry name" value="Sig_transdc_resp-reg_C-effctor"/>
</dbReference>
<dbReference type="CDD" id="cd17535">
    <property type="entry name" value="REC_NarL-like"/>
    <property type="match status" value="1"/>
</dbReference>
<dbReference type="InterPro" id="IPR058245">
    <property type="entry name" value="NreC/VraR/RcsB-like_REC"/>
</dbReference>
<feature type="domain" description="DED" evidence="8">
    <location>
        <begin position="143"/>
        <end position="207"/>
    </location>
</feature>
<dbReference type="PROSITE" id="PS00622">
    <property type="entry name" value="HTH_LUXR_1"/>
    <property type="match status" value="1"/>
</dbReference>
<dbReference type="RefSeq" id="WP_310279744.1">
    <property type="nucleotide sequence ID" value="NZ_JAVDWR010000011.1"/>
</dbReference>
<sequence length="207" mass="22735">MLPISVAVVDDHPFLRLAVKAVLERHNFVVVAEADNGVDAIGLLKKTPCQLMILDLDIPQMSGLEVIRRVNQRYPDTRILVLTAQEPAVYAVRCIEAGACGIVCKAQPLEELAEAARLVMKGKKVFPQPELYGEQLASSEAALLASLSNRELQIVELLCKGHANKDIAETMSISHKTVSTHKTNILSKLNLGSSMELFDFAKRHNLL</sequence>
<dbReference type="InterPro" id="IPR001789">
    <property type="entry name" value="Sig_transdc_resp-reg_receiver"/>
</dbReference>
<dbReference type="InterPro" id="IPR001875">
    <property type="entry name" value="DED_dom"/>
</dbReference>
<dbReference type="EMBL" id="JAVDWR010000011">
    <property type="protein sequence ID" value="MDR7121967.1"/>
    <property type="molecule type" value="Genomic_DNA"/>
</dbReference>
<feature type="domain" description="Response regulatory" evidence="7">
    <location>
        <begin position="5"/>
        <end position="120"/>
    </location>
</feature>
<dbReference type="SMART" id="SM00448">
    <property type="entry name" value="REC"/>
    <property type="match status" value="1"/>
</dbReference>
<dbReference type="PRINTS" id="PR00038">
    <property type="entry name" value="HTHLUXR"/>
</dbReference>
<evidence type="ECO:0000259" key="8">
    <source>
        <dbReference type="PROSITE" id="PS50168"/>
    </source>
</evidence>
<name>A0ABU1W215_9GAMM</name>
<proteinExistence type="predicted"/>
<dbReference type="InterPro" id="IPR039420">
    <property type="entry name" value="WalR-like"/>
</dbReference>
<dbReference type="PANTHER" id="PTHR43214:SF41">
    <property type="entry name" value="NITRATE_NITRITE RESPONSE REGULATOR PROTEIN NARP"/>
    <property type="match status" value="1"/>
</dbReference>
<comment type="caution">
    <text evidence="9">The sequence shown here is derived from an EMBL/GenBank/DDBJ whole genome shotgun (WGS) entry which is preliminary data.</text>
</comment>